<evidence type="ECO:0000313" key="5">
    <source>
        <dbReference type="Proteomes" id="UP000243217"/>
    </source>
</evidence>
<accession>A0A1V9Y788</accession>
<evidence type="ECO:0000313" key="4">
    <source>
        <dbReference type="EMBL" id="OQR81573.1"/>
    </source>
</evidence>
<keyword evidence="2" id="KW-0732">Signal</keyword>
<keyword evidence="1" id="KW-0328">Glycosyltransferase</keyword>
<feature type="domain" description="Glycosyl transferase family 1" evidence="3">
    <location>
        <begin position="339"/>
        <end position="494"/>
    </location>
</feature>
<dbReference type="OrthoDB" id="72938at2759"/>
<dbReference type="STRING" id="74557.A0A1V9Y788"/>
<dbReference type="Proteomes" id="UP000243217">
    <property type="component" value="Unassembled WGS sequence"/>
</dbReference>
<dbReference type="AlphaFoldDB" id="A0A1V9Y788"/>
<organism evidence="4 5">
    <name type="scientific">Thraustotheca clavata</name>
    <dbReference type="NCBI Taxonomy" id="74557"/>
    <lineage>
        <taxon>Eukaryota</taxon>
        <taxon>Sar</taxon>
        <taxon>Stramenopiles</taxon>
        <taxon>Oomycota</taxon>
        <taxon>Saprolegniomycetes</taxon>
        <taxon>Saprolegniales</taxon>
        <taxon>Achlyaceae</taxon>
        <taxon>Thraustotheca</taxon>
    </lineage>
</organism>
<feature type="domain" description="Glycosyl transferase family 1" evidence="3">
    <location>
        <begin position="833"/>
        <end position="990"/>
    </location>
</feature>
<evidence type="ECO:0000259" key="3">
    <source>
        <dbReference type="Pfam" id="PF00534"/>
    </source>
</evidence>
<dbReference type="CDD" id="cd03801">
    <property type="entry name" value="GT4_PimA-like"/>
    <property type="match status" value="2"/>
</dbReference>
<dbReference type="PANTHER" id="PTHR45947:SF3">
    <property type="entry name" value="SULFOQUINOVOSYL TRANSFERASE SQD2"/>
    <property type="match status" value="1"/>
</dbReference>
<dbReference type="PANTHER" id="PTHR45947">
    <property type="entry name" value="SULFOQUINOVOSYL TRANSFERASE SQD2"/>
    <property type="match status" value="1"/>
</dbReference>
<keyword evidence="1" id="KW-0808">Transferase</keyword>
<protein>
    <recommendedName>
        <fullName evidence="3">Glycosyl transferase family 1 domain-containing protein</fullName>
    </recommendedName>
</protein>
<evidence type="ECO:0000256" key="1">
    <source>
        <dbReference type="ARBA" id="ARBA00022676"/>
    </source>
</evidence>
<dbReference type="Pfam" id="PF00534">
    <property type="entry name" value="Glycos_transf_1"/>
    <property type="match status" value="2"/>
</dbReference>
<dbReference type="EMBL" id="JNBS01004950">
    <property type="protein sequence ID" value="OQR81573.1"/>
    <property type="molecule type" value="Genomic_DNA"/>
</dbReference>
<comment type="caution">
    <text evidence="4">The sequence shown here is derived from an EMBL/GenBank/DDBJ whole genome shotgun (WGS) entry which is preliminary data.</text>
</comment>
<dbReference type="GO" id="GO:0016757">
    <property type="term" value="F:glycosyltransferase activity"/>
    <property type="evidence" value="ECO:0007669"/>
    <property type="project" value="UniProtKB-KW"/>
</dbReference>
<evidence type="ECO:0000256" key="2">
    <source>
        <dbReference type="SAM" id="SignalP"/>
    </source>
</evidence>
<sequence length="1002" mass="111902">MAMAAAVAVLQIISTTLGTSSEPVVQVLWPPPDYILDKSTIPISLNVKNIGDNSFIQILGSKQEAIFNANVTSLIFSDIEPGTYLSTARILDQNHNPVGMSSVLHIERVLDREEAQFQRSMRESKKVLMALPLAKAQRKNERKICIVAASRQFDGQKKIWIKLIHLLKNFDSKYSFQVIHLEDNEGESIFDNIGVSVIYAPLKVSVEEFEQYKLTPNSTNELIAAYATSLSRDIFPPFVARLWDFHLQVFSRCKGGILLHGNSRDYSDSVISLVAKHVGVQGEMFELTSVHPMALQVDVLIAPSYYALHHPSVEQAVNAQMQHVISPGVDINLFYPARKQLKSKDCIIVGYVGRIASDKSLGLFAQATKLLHSRPKVCLEFRWVGEGPDIAFYQSYPITFLGGVYNETKLVQELHTWDIYVSTAQRETFCIANIEAMAVGLPLITFGVAGTTEYVKHNVNSWVVDEINPKALAQGIKHVAMDNELRERLGRGARLTVEKHFTWENTAKKYDEVFVCSGLQPQVQFTYPSYGHITPWSRQAVSLIVNGTDGNGFIELSGKKVNSVVPADVAHFTFGDIEPGSYWTKAQIVDQNLKPLGSPSVLYFERVLPQYEAHMHRNQPRENNILVALPKAKHQRSNERKICIVASAVQFDGQKQIWLRLIKSLQHHPSVKYHFHIIHMEQEIPSPFFSFGVNITFIPLEVTRQEYQMYGLSPNKTLEYVANFDKPYSPPFASRLWNALAQAFQPCKGAIMLNGNSRGYGDQVLVKMANHIEAKGVILELTSIFPVPQTVSAVIGPSHYSLSHPSVISSVQSTKRYIIQPGVDIDSFVPNKQSKLASHTCIIVGYLGRISPEKSVGLLAQAAQILKRSTSAPCLHFKWIGEGPDANFYTTYPITMLGGIYNETLLVQELQSWDIAVSPGLQETFCIANIEAMAVGLPLVTFGVAGMTEYVKHNVNSWVVDEISPMALAEGIKKVALDDELRERLGRGGRLTVEKYFQWADT</sequence>
<dbReference type="SUPFAM" id="SSF53756">
    <property type="entry name" value="UDP-Glycosyltransferase/glycogen phosphorylase"/>
    <property type="match status" value="2"/>
</dbReference>
<proteinExistence type="predicted"/>
<dbReference type="InterPro" id="IPR001296">
    <property type="entry name" value="Glyco_trans_1"/>
</dbReference>
<reference evidence="4 5" key="1">
    <citation type="journal article" date="2014" name="Genome Biol. Evol.">
        <title>The secreted proteins of Achlya hypogyna and Thraustotheca clavata identify the ancestral oomycete secretome and reveal gene acquisitions by horizontal gene transfer.</title>
        <authorList>
            <person name="Misner I."/>
            <person name="Blouin N."/>
            <person name="Leonard G."/>
            <person name="Richards T.A."/>
            <person name="Lane C.E."/>
        </authorList>
    </citation>
    <scope>NUCLEOTIDE SEQUENCE [LARGE SCALE GENOMIC DNA]</scope>
    <source>
        <strain evidence="4 5">ATCC 34112</strain>
    </source>
</reference>
<feature type="chain" id="PRO_5012574042" description="Glycosyl transferase family 1 domain-containing protein" evidence="2">
    <location>
        <begin position="19"/>
        <end position="1002"/>
    </location>
</feature>
<feature type="signal peptide" evidence="2">
    <location>
        <begin position="1"/>
        <end position="18"/>
    </location>
</feature>
<name>A0A1V9Y788_9STRA</name>
<dbReference type="Gene3D" id="3.40.50.2000">
    <property type="entry name" value="Glycogen Phosphorylase B"/>
    <property type="match status" value="2"/>
</dbReference>
<feature type="non-terminal residue" evidence="4">
    <location>
        <position position="1002"/>
    </location>
</feature>
<gene>
    <name evidence="4" type="ORF">THRCLA_11610</name>
</gene>
<dbReference type="InterPro" id="IPR050194">
    <property type="entry name" value="Glycosyltransferase_grp1"/>
</dbReference>
<keyword evidence="5" id="KW-1185">Reference proteome</keyword>